<dbReference type="Gene3D" id="3.30.70.580">
    <property type="entry name" value="Pseudouridine synthase I, catalytic domain, N-terminal subdomain"/>
    <property type="match status" value="1"/>
</dbReference>
<accession>X0TKU3</accession>
<feature type="domain" description="Pseudouridine synthase I TruA alpha/beta" evidence="4">
    <location>
        <begin position="10"/>
        <end position="100"/>
    </location>
</feature>
<keyword evidence="3" id="KW-0413">Isomerase</keyword>
<dbReference type="PIRSF" id="PIRSF001430">
    <property type="entry name" value="tRNA_psdUrid_synth"/>
    <property type="match status" value="1"/>
</dbReference>
<evidence type="ECO:0000256" key="1">
    <source>
        <dbReference type="ARBA" id="ARBA00009375"/>
    </source>
</evidence>
<keyword evidence="2" id="KW-0819">tRNA processing</keyword>
<gene>
    <name evidence="5" type="ORF">S01H1_15844</name>
</gene>
<feature type="non-terminal residue" evidence="5">
    <location>
        <position position="216"/>
    </location>
</feature>
<dbReference type="EMBL" id="BARS01008296">
    <property type="protein sequence ID" value="GAF76705.1"/>
    <property type="molecule type" value="Genomic_DNA"/>
</dbReference>
<dbReference type="CDD" id="cd02570">
    <property type="entry name" value="PseudoU_synth_EcTruA"/>
    <property type="match status" value="1"/>
</dbReference>
<comment type="caution">
    <text evidence="5">The sequence shown here is derived from an EMBL/GenBank/DDBJ whole genome shotgun (WGS) entry which is preliminary data.</text>
</comment>
<dbReference type="PANTHER" id="PTHR11142">
    <property type="entry name" value="PSEUDOURIDYLATE SYNTHASE"/>
    <property type="match status" value="1"/>
</dbReference>
<protein>
    <recommendedName>
        <fullName evidence="4">Pseudouridine synthase I TruA alpha/beta domain-containing protein</fullName>
    </recommendedName>
</protein>
<dbReference type="GO" id="GO:0009982">
    <property type="term" value="F:pseudouridine synthase activity"/>
    <property type="evidence" value="ECO:0007669"/>
    <property type="project" value="InterPro"/>
</dbReference>
<evidence type="ECO:0000313" key="5">
    <source>
        <dbReference type="EMBL" id="GAF76705.1"/>
    </source>
</evidence>
<dbReference type="InterPro" id="IPR020097">
    <property type="entry name" value="PsdUridine_synth_TruA_a/b_dom"/>
</dbReference>
<sequence length="216" mass="24066">MAERTKMVLIMEYDGTNYYGLQLQASQPTVQGEIESALLKLTGEKLRVLAASRTDTGVHAREQVVSCRTVSSLPERAFIGGLNHYLPKDIAVRDAFRVSDACNVRRDAVSREYHYLILNRTARSPIQHRFAHHVPGTLDTAAMNEACQHLIGEHDFASFATALESRIKSTVRRVYQADVIKDGDLITFRITASSFLPHQVRNTVGALIRVGLGKMT</sequence>
<organism evidence="5">
    <name type="scientific">marine sediment metagenome</name>
    <dbReference type="NCBI Taxonomy" id="412755"/>
    <lineage>
        <taxon>unclassified sequences</taxon>
        <taxon>metagenomes</taxon>
        <taxon>ecological metagenomes</taxon>
    </lineage>
</organism>
<dbReference type="InterPro" id="IPR020095">
    <property type="entry name" value="PsdUridine_synth_TruA_C"/>
</dbReference>
<dbReference type="InterPro" id="IPR020094">
    <property type="entry name" value="TruA/RsuA/RluB/E/F_N"/>
</dbReference>
<dbReference type="PANTHER" id="PTHR11142:SF0">
    <property type="entry name" value="TRNA PSEUDOURIDINE SYNTHASE-LIKE 1"/>
    <property type="match status" value="1"/>
</dbReference>
<dbReference type="GO" id="GO:0031119">
    <property type="term" value="P:tRNA pseudouridine synthesis"/>
    <property type="evidence" value="ECO:0007669"/>
    <property type="project" value="TreeGrafter"/>
</dbReference>
<dbReference type="Gene3D" id="3.30.70.660">
    <property type="entry name" value="Pseudouridine synthase I, catalytic domain, C-terminal subdomain"/>
    <property type="match status" value="1"/>
</dbReference>
<name>X0TKU3_9ZZZZ</name>
<proteinExistence type="inferred from homology"/>
<dbReference type="SUPFAM" id="SSF55120">
    <property type="entry name" value="Pseudouridine synthase"/>
    <property type="match status" value="1"/>
</dbReference>
<dbReference type="AlphaFoldDB" id="X0TKU3"/>
<dbReference type="FunFam" id="3.30.70.580:FF:000001">
    <property type="entry name" value="tRNA pseudouridine synthase A"/>
    <property type="match status" value="1"/>
</dbReference>
<dbReference type="InterPro" id="IPR001406">
    <property type="entry name" value="PsdUridine_synth_TruA"/>
</dbReference>
<evidence type="ECO:0000256" key="3">
    <source>
        <dbReference type="ARBA" id="ARBA00023235"/>
    </source>
</evidence>
<feature type="domain" description="Pseudouridine synthase I TruA alpha/beta" evidence="4">
    <location>
        <begin position="146"/>
        <end position="215"/>
    </location>
</feature>
<dbReference type="NCBIfam" id="TIGR00071">
    <property type="entry name" value="hisT_truA"/>
    <property type="match status" value="1"/>
</dbReference>
<comment type="similarity">
    <text evidence="1">Belongs to the tRNA pseudouridine synthase TruA family.</text>
</comment>
<dbReference type="Pfam" id="PF01416">
    <property type="entry name" value="PseudoU_synth_1"/>
    <property type="match status" value="2"/>
</dbReference>
<dbReference type="HAMAP" id="MF_00171">
    <property type="entry name" value="TruA"/>
    <property type="match status" value="1"/>
</dbReference>
<evidence type="ECO:0000256" key="2">
    <source>
        <dbReference type="ARBA" id="ARBA00022694"/>
    </source>
</evidence>
<dbReference type="GO" id="GO:0003723">
    <property type="term" value="F:RNA binding"/>
    <property type="evidence" value="ECO:0007669"/>
    <property type="project" value="InterPro"/>
</dbReference>
<evidence type="ECO:0000259" key="4">
    <source>
        <dbReference type="Pfam" id="PF01416"/>
    </source>
</evidence>
<reference evidence="5" key="1">
    <citation type="journal article" date="2014" name="Front. Microbiol.">
        <title>High frequency of phylogenetically diverse reductive dehalogenase-homologous genes in deep subseafloor sedimentary metagenomes.</title>
        <authorList>
            <person name="Kawai M."/>
            <person name="Futagami T."/>
            <person name="Toyoda A."/>
            <person name="Takaki Y."/>
            <person name="Nishi S."/>
            <person name="Hori S."/>
            <person name="Arai W."/>
            <person name="Tsubouchi T."/>
            <person name="Morono Y."/>
            <person name="Uchiyama I."/>
            <person name="Ito T."/>
            <person name="Fujiyama A."/>
            <person name="Inagaki F."/>
            <person name="Takami H."/>
        </authorList>
    </citation>
    <scope>NUCLEOTIDE SEQUENCE</scope>
    <source>
        <strain evidence="5">Expedition CK06-06</strain>
    </source>
</reference>
<dbReference type="InterPro" id="IPR020103">
    <property type="entry name" value="PsdUridine_synth_cat_dom_sf"/>
</dbReference>